<gene>
    <name evidence="3" type="ORF">DL89DRAFT_270174</name>
</gene>
<keyword evidence="2" id="KW-1133">Transmembrane helix</keyword>
<feature type="region of interest" description="Disordered" evidence="1">
    <location>
        <begin position="34"/>
        <end position="67"/>
    </location>
</feature>
<evidence type="ECO:0000256" key="1">
    <source>
        <dbReference type="SAM" id="MobiDB-lite"/>
    </source>
</evidence>
<keyword evidence="2" id="KW-0812">Transmembrane</keyword>
<dbReference type="EMBL" id="MCFD01000015">
    <property type="protein sequence ID" value="ORX66649.1"/>
    <property type="molecule type" value="Genomic_DNA"/>
</dbReference>
<evidence type="ECO:0000313" key="3">
    <source>
        <dbReference type="EMBL" id="ORX66649.1"/>
    </source>
</evidence>
<evidence type="ECO:0000256" key="2">
    <source>
        <dbReference type="SAM" id="Phobius"/>
    </source>
</evidence>
<dbReference type="RefSeq" id="XP_040740637.1">
    <property type="nucleotide sequence ID" value="XM_040888592.1"/>
</dbReference>
<dbReference type="AlphaFoldDB" id="A0A1Y1VZG3"/>
<dbReference type="Proteomes" id="UP000193922">
    <property type="component" value="Unassembled WGS sequence"/>
</dbReference>
<organism evidence="3 4">
    <name type="scientific">Linderina pennispora</name>
    <dbReference type="NCBI Taxonomy" id="61395"/>
    <lineage>
        <taxon>Eukaryota</taxon>
        <taxon>Fungi</taxon>
        <taxon>Fungi incertae sedis</taxon>
        <taxon>Zoopagomycota</taxon>
        <taxon>Kickxellomycotina</taxon>
        <taxon>Kickxellomycetes</taxon>
        <taxon>Kickxellales</taxon>
        <taxon>Kickxellaceae</taxon>
        <taxon>Linderina</taxon>
    </lineage>
</organism>
<accession>A0A1Y1VZG3</accession>
<reference evidence="3 4" key="1">
    <citation type="submission" date="2016-07" db="EMBL/GenBank/DDBJ databases">
        <title>Pervasive Adenine N6-methylation of Active Genes in Fungi.</title>
        <authorList>
            <consortium name="DOE Joint Genome Institute"/>
            <person name="Mondo S.J."/>
            <person name="Dannebaum R.O."/>
            <person name="Kuo R.C."/>
            <person name="Labutti K."/>
            <person name="Haridas S."/>
            <person name="Kuo A."/>
            <person name="Salamov A."/>
            <person name="Ahrendt S.R."/>
            <person name="Lipzen A."/>
            <person name="Sullivan W."/>
            <person name="Andreopoulos W.B."/>
            <person name="Clum A."/>
            <person name="Lindquist E."/>
            <person name="Daum C."/>
            <person name="Ramamoorthy G.K."/>
            <person name="Gryganskyi A."/>
            <person name="Culley D."/>
            <person name="Magnuson J.K."/>
            <person name="James T.Y."/>
            <person name="O'Malley M.A."/>
            <person name="Stajich J.E."/>
            <person name="Spatafora J.W."/>
            <person name="Visel A."/>
            <person name="Grigoriev I.V."/>
        </authorList>
    </citation>
    <scope>NUCLEOTIDE SEQUENCE [LARGE SCALE GENOMIC DNA]</scope>
    <source>
        <strain evidence="3 4">ATCC 12442</strain>
    </source>
</reference>
<feature type="transmembrane region" description="Helical" evidence="2">
    <location>
        <begin position="6"/>
        <end position="26"/>
    </location>
</feature>
<dbReference type="GeneID" id="63805240"/>
<proteinExistence type="predicted"/>
<evidence type="ECO:0000313" key="4">
    <source>
        <dbReference type="Proteomes" id="UP000193922"/>
    </source>
</evidence>
<protein>
    <submittedName>
        <fullName evidence="3">Uncharacterized protein</fullName>
    </submittedName>
</protein>
<keyword evidence="2" id="KW-0472">Membrane</keyword>
<sequence length="118" mass="12929">MTTPAIIGGVTAAAFIVVSVFTYKYMRKQSKARRKKGAMRLDDEEPMIETSSILQAPPLPPRTHSSAASLRSFSSSISSMFDAKSEELPPYSPIDPALLRFDDESDTDIVAMPPRAHV</sequence>
<keyword evidence="4" id="KW-1185">Reference proteome</keyword>
<comment type="caution">
    <text evidence="3">The sequence shown here is derived from an EMBL/GenBank/DDBJ whole genome shotgun (WGS) entry which is preliminary data.</text>
</comment>
<name>A0A1Y1VZG3_9FUNG</name>